<sequence>MNLRFIEPSLRILNSLKTLAGLAVICALAACSAGRDANAPTAENLAAPLDDYLARRGDICLAMFDWPIDLTEAEAGSGARHAVQFPVMEQLGLVQSTIVAAPKSKENPDGAIKRFDLTEAGRQFYKPHPHASHGTEHASDFCVAHLRREKIVDVKVDASDARHPLAVVSYTYQVDTAPWMRNADAQRVFPMITRIMNGAGGPLQLRQGFRRDDRGWVAQMGPV</sequence>
<evidence type="ECO:0000256" key="1">
    <source>
        <dbReference type="SAM" id="SignalP"/>
    </source>
</evidence>
<dbReference type="AlphaFoldDB" id="A0A3S0XBY2"/>
<dbReference type="OrthoDB" id="7067762at2"/>
<dbReference type="Proteomes" id="UP000281118">
    <property type="component" value="Unassembled WGS sequence"/>
</dbReference>
<proteinExistence type="predicted"/>
<feature type="chain" id="PRO_5018773905" description="Lipoprotein" evidence="1">
    <location>
        <begin position="30"/>
        <end position="223"/>
    </location>
</feature>
<protein>
    <recommendedName>
        <fullName evidence="4">Lipoprotein</fullName>
    </recommendedName>
</protein>
<name>A0A3S0XBY2_9BURK</name>
<organism evidence="2 3">
    <name type="scientific">Variovorax guangxiensis</name>
    <dbReference type="NCBI Taxonomy" id="1775474"/>
    <lineage>
        <taxon>Bacteria</taxon>
        <taxon>Pseudomonadati</taxon>
        <taxon>Pseudomonadota</taxon>
        <taxon>Betaproteobacteria</taxon>
        <taxon>Burkholderiales</taxon>
        <taxon>Comamonadaceae</taxon>
        <taxon>Variovorax</taxon>
    </lineage>
</organism>
<comment type="caution">
    <text evidence="2">The sequence shown here is derived from an EMBL/GenBank/DDBJ whole genome shotgun (WGS) entry which is preliminary data.</text>
</comment>
<reference evidence="2 3" key="1">
    <citation type="submission" date="2018-12" db="EMBL/GenBank/DDBJ databases">
        <title>The genome sequences of Variovorax guangxiensis DSM 27352.</title>
        <authorList>
            <person name="Gao J."/>
            <person name="Sun J."/>
        </authorList>
    </citation>
    <scope>NUCLEOTIDE SEQUENCE [LARGE SCALE GENOMIC DNA]</scope>
    <source>
        <strain evidence="2 3">DSM 27352</strain>
    </source>
</reference>
<evidence type="ECO:0008006" key="4">
    <source>
        <dbReference type="Google" id="ProtNLM"/>
    </source>
</evidence>
<dbReference type="RefSeq" id="WP_126018947.1">
    <property type="nucleotide sequence ID" value="NZ_RXFT01000001.1"/>
</dbReference>
<keyword evidence="1" id="KW-0732">Signal</keyword>
<accession>A0A3S0XBY2</accession>
<gene>
    <name evidence="2" type="ORF">EJP67_02190</name>
</gene>
<evidence type="ECO:0000313" key="2">
    <source>
        <dbReference type="EMBL" id="RUR65863.1"/>
    </source>
</evidence>
<evidence type="ECO:0000313" key="3">
    <source>
        <dbReference type="Proteomes" id="UP000281118"/>
    </source>
</evidence>
<feature type="signal peptide" evidence="1">
    <location>
        <begin position="1"/>
        <end position="29"/>
    </location>
</feature>
<dbReference type="EMBL" id="RXFT01000001">
    <property type="protein sequence ID" value="RUR65863.1"/>
    <property type="molecule type" value="Genomic_DNA"/>
</dbReference>
<dbReference type="PROSITE" id="PS51257">
    <property type="entry name" value="PROKAR_LIPOPROTEIN"/>
    <property type="match status" value="1"/>
</dbReference>